<evidence type="ECO:0000256" key="1">
    <source>
        <dbReference type="ARBA" id="ARBA00022729"/>
    </source>
</evidence>
<dbReference type="InterPro" id="IPR017689">
    <property type="entry name" value="BamD"/>
</dbReference>
<organism evidence="9 10">
    <name type="scientific">Catenovulum sediminis</name>
    <dbReference type="NCBI Taxonomy" id="1740262"/>
    <lineage>
        <taxon>Bacteria</taxon>
        <taxon>Pseudomonadati</taxon>
        <taxon>Pseudomonadota</taxon>
        <taxon>Gammaproteobacteria</taxon>
        <taxon>Alteromonadales</taxon>
        <taxon>Alteromonadaceae</taxon>
        <taxon>Catenovulum</taxon>
    </lineage>
</organism>
<comment type="caution">
    <text evidence="9">The sequence shown here is derived from an EMBL/GenBank/DDBJ whole genome shotgun (WGS) entry which is preliminary data.</text>
</comment>
<keyword evidence="5 6" id="KW-0449">Lipoprotein</keyword>
<dbReference type="SUPFAM" id="SSF48452">
    <property type="entry name" value="TPR-like"/>
    <property type="match status" value="1"/>
</dbReference>
<reference evidence="9 10" key="1">
    <citation type="submission" date="2024-06" db="EMBL/GenBank/DDBJ databases">
        <authorList>
            <person name="Chen R.Y."/>
        </authorList>
    </citation>
    <scope>NUCLEOTIDE SEQUENCE [LARGE SCALE GENOMIC DNA]</scope>
    <source>
        <strain evidence="9 10">D2</strain>
    </source>
</reference>
<gene>
    <name evidence="6" type="primary">bamD</name>
    <name evidence="9" type="ORF">ABS311_21525</name>
</gene>
<dbReference type="CDD" id="cd15830">
    <property type="entry name" value="BamD"/>
    <property type="match status" value="1"/>
</dbReference>
<evidence type="ECO:0000256" key="6">
    <source>
        <dbReference type="HAMAP-Rule" id="MF_00922"/>
    </source>
</evidence>
<dbReference type="InterPro" id="IPR011990">
    <property type="entry name" value="TPR-like_helical_dom_sf"/>
</dbReference>
<keyword evidence="2 6" id="KW-0472">Membrane</keyword>
<evidence type="ECO:0000313" key="9">
    <source>
        <dbReference type="EMBL" id="MER2494458.1"/>
    </source>
</evidence>
<feature type="chain" id="PRO_5046121407" description="Outer membrane protein assembly factor BamD" evidence="7">
    <location>
        <begin position="21"/>
        <end position="252"/>
    </location>
</feature>
<evidence type="ECO:0000259" key="8">
    <source>
        <dbReference type="Pfam" id="PF13525"/>
    </source>
</evidence>
<comment type="subunit">
    <text evidence="6">Part of the Bam complex.</text>
</comment>
<evidence type="ECO:0000256" key="7">
    <source>
        <dbReference type="SAM" id="SignalP"/>
    </source>
</evidence>
<dbReference type="PANTHER" id="PTHR37423">
    <property type="entry name" value="SOLUBLE LYTIC MUREIN TRANSGLYCOSYLASE-RELATED"/>
    <property type="match status" value="1"/>
</dbReference>
<accession>A0ABV1RND6</accession>
<evidence type="ECO:0000256" key="2">
    <source>
        <dbReference type="ARBA" id="ARBA00023136"/>
    </source>
</evidence>
<dbReference type="Pfam" id="PF13525">
    <property type="entry name" value="YfiO"/>
    <property type="match status" value="1"/>
</dbReference>
<comment type="function">
    <text evidence="6">Part of the outer membrane protein assembly complex, which is involved in assembly and insertion of beta-barrel proteins into the outer membrane.</text>
</comment>
<comment type="subcellular location">
    <subcellularLocation>
        <location evidence="6">Cell outer membrane</location>
        <topology evidence="6">Lipid-anchor</topology>
    </subcellularLocation>
</comment>
<dbReference type="EMBL" id="JBELOE010000302">
    <property type="protein sequence ID" value="MER2494458.1"/>
    <property type="molecule type" value="Genomic_DNA"/>
</dbReference>
<keyword evidence="10" id="KW-1185">Reference proteome</keyword>
<keyword evidence="4 6" id="KW-0998">Cell outer membrane</keyword>
<name>A0ABV1RND6_9ALTE</name>
<dbReference type="InterPro" id="IPR039565">
    <property type="entry name" value="BamD-like"/>
</dbReference>
<dbReference type="RefSeq" id="WP_143872047.1">
    <property type="nucleotide sequence ID" value="NZ_CP041660.1"/>
</dbReference>
<feature type="signal peptide" evidence="7">
    <location>
        <begin position="1"/>
        <end position="20"/>
    </location>
</feature>
<evidence type="ECO:0000313" key="10">
    <source>
        <dbReference type="Proteomes" id="UP001467690"/>
    </source>
</evidence>
<protein>
    <recommendedName>
        <fullName evidence="6">Outer membrane protein assembly factor BamD</fullName>
    </recommendedName>
</protein>
<keyword evidence="3 6" id="KW-0564">Palmitate</keyword>
<dbReference type="Proteomes" id="UP001467690">
    <property type="component" value="Unassembled WGS sequence"/>
</dbReference>
<dbReference type="Gene3D" id="1.25.40.10">
    <property type="entry name" value="Tetratricopeptide repeat domain"/>
    <property type="match status" value="1"/>
</dbReference>
<evidence type="ECO:0000256" key="5">
    <source>
        <dbReference type="ARBA" id="ARBA00023288"/>
    </source>
</evidence>
<proteinExistence type="inferred from homology"/>
<evidence type="ECO:0000256" key="3">
    <source>
        <dbReference type="ARBA" id="ARBA00023139"/>
    </source>
</evidence>
<dbReference type="PROSITE" id="PS51257">
    <property type="entry name" value="PROKAR_LIPOPROTEIN"/>
    <property type="match status" value="1"/>
</dbReference>
<dbReference type="HAMAP" id="MF_00922">
    <property type="entry name" value="OM_assembly_BamD"/>
    <property type="match status" value="1"/>
</dbReference>
<feature type="domain" description="Outer membrane lipoprotein BamD-like" evidence="8">
    <location>
        <begin position="35"/>
        <end position="237"/>
    </location>
</feature>
<evidence type="ECO:0000256" key="4">
    <source>
        <dbReference type="ARBA" id="ARBA00023237"/>
    </source>
</evidence>
<dbReference type="PANTHER" id="PTHR37423:SF1">
    <property type="entry name" value="OUTER MEMBRANE PROTEIN ASSEMBLY FACTOR BAMD"/>
    <property type="match status" value="1"/>
</dbReference>
<comment type="similarity">
    <text evidence="6">Belongs to the BamD family.</text>
</comment>
<sequence length="252" mass="28781">MNFKRTLIATSLALSVLAGCSNTPDEVVVAEQNAVEAQYLEAKDLLVQGNYVRASEILSALDASFPFGPYSHQIQLDLIYSYYKTDNTSQALASIDRFIKLNPTHTDIDYVHYMRGLTNMKAAKNSLQEMVGIDRFDRDITEHREAFNDFNTIVTQYPQSKYAADAKQRMVFVKDFIAKSELAVAEYYMRRGAYVASANRAKYVLENLGDTQQVENALEMMLESYRQLELDDLYQNTYQVLKLNYPNNPLVN</sequence>
<keyword evidence="1 6" id="KW-0732">Signal</keyword>
<dbReference type="NCBIfam" id="TIGR03302">
    <property type="entry name" value="OM_YfiO"/>
    <property type="match status" value="1"/>
</dbReference>